<dbReference type="RefSeq" id="XP_035344971.1">
    <property type="nucleotide sequence ID" value="XM_035489078.1"/>
</dbReference>
<name>A0A7H8R1N8_TALRU</name>
<gene>
    <name evidence="2" type="ORF">TRUGW13939_05920</name>
</gene>
<sequence length="98" mass="11129">MDAYATQPVRRRWRAEDHFGAQSCDASATSAVDRDMGNKHLQGQLMVTDKRRSQEWTRVDQKPEGPPPKDSMGHKYGVLLPDVEPRLLQFSFKGLSSK</sequence>
<dbReference type="Proteomes" id="UP000509510">
    <property type="component" value="Chromosome III"/>
</dbReference>
<evidence type="ECO:0000256" key="1">
    <source>
        <dbReference type="SAM" id="MobiDB-lite"/>
    </source>
</evidence>
<feature type="compositionally biased region" description="Basic and acidic residues" evidence="1">
    <location>
        <begin position="49"/>
        <end position="63"/>
    </location>
</feature>
<dbReference type="KEGG" id="trg:TRUGW13939_05920"/>
<organism evidence="2 3">
    <name type="scientific">Talaromyces rugulosus</name>
    <name type="common">Penicillium rugulosum</name>
    <dbReference type="NCBI Taxonomy" id="121627"/>
    <lineage>
        <taxon>Eukaryota</taxon>
        <taxon>Fungi</taxon>
        <taxon>Dikarya</taxon>
        <taxon>Ascomycota</taxon>
        <taxon>Pezizomycotina</taxon>
        <taxon>Eurotiomycetes</taxon>
        <taxon>Eurotiomycetidae</taxon>
        <taxon>Eurotiales</taxon>
        <taxon>Trichocomaceae</taxon>
        <taxon>Talaromyces</taxon>
        <taxon>Talaromyces sect. Islandici</taxon>
    </lineage>
</organism>
<reference evidence="3" key="1">
    <citation type="submission" date="2020-06" db="EMBL/GenBank/DDBJ databases">
        <title>A chromosome-scale genome assembly of Talaromyces rugulosus W13939.</title>
        <authorList>
            <person name="Wang B."/>
            <person name="Guo L."/>
            <person name="Ye K."/>
            <person name="Wang L."/>
        </authorList>
    </citation>
    <scope>NUCLEOTIDE SEQUENCE [LARGE SCALE GENOMIC DNA]</scope>
    <source>
        <strain evidence="3">W13939</strain>
    </source>
</reference>
<accession>A0A7H8R1N8</accession>
<dbReference type="EMBL" id="CP055900">
    <property type="protein sequence ID" value="QKX58793.1"/>
    <property type="molecule type" value="Genomic_DNA"/>
</dbReference>
<proteinExistence type="predicted"/>
<dbReference type="AlphaFoldDB" id="A0A7H8R1N8"/>
<keyword evidence="3" id="KW-1185">Reference proteome</keyword>
<feature type="region of interest" description="Disordered" evidence="1">
    <location>
        <begin position="49"/>
        <end position="76"/>
    </location>
</feature>
<evidence type="ECO:0000313" key="3">
    <source>
        <dbReference type="Proteomes" id="UP000509510"/>
    </source>
</evidence>
<dbReference type="GeneID" id="55993417"/>
<evidence type="ECO:0000313" key="2">
    <source>
        <dbReference type="EMBL" id="QKX58793.1"/>
    </source>
</evidence>
<protein>
    <submittedName>
        <fullName evidence="2">Uncharacterized protein</fullName>
    </submittedName>
</protein>